<dbReference type="Proteomes" id="UP000661918">
    <property type="component" value="Unassembled WGS sequence"/>
</dbReference>
<keyword evidence="1" id="KW-1133">Transmembrane helix</keyword>
<feature type="transmembrane region" description="Helical" evidence="1">
    <location>
        <begin position="225"/>
        <end position="251"/>
    </location>
</feature>
<feature type="transmembrane region" description="Helical" evidence="1">
    <location>
        <begin position="126"/>
        <end position="144"/>
    </location>
</feature>
<name>A0ABQ2GR75_9DEIO</name>
<accession>A0ABQ2GR75</accession>
<dbReference type="EMBL" id="BMOM01000009">
    <property type="protein sequence ID" value="GGM07770.1"/>
    <property type="molecule type" value="Genomic_DNA"/>
</dbReference>
<evidence type="ECO:0000313" key="3">
    <source>
        <dbReference type="Proteomes" id="UP000661918"/>
    </source>
</evidence>
<comment type="caution">
    <text evidence="2">The sequence shown here is derived from an EMBL/GenBank/DDBJ whole genome shotgun (WGS) entry which is preliminary data.</text>
</comment>
<organism evidence="2 3">
    <name type="scientific">Deinococcus aerophilus</name>
    <dbReference type="NCBI Taxonomy" id="522488"/>
    <lineage>
        <taxon>Bacteria</taxon>
        <taxon>Thermotogati</taxon>
        <taxon>Deinococcota</taxon>
        <taxon>Deinococci</taxon>
        <taxon>Deinococcales</taxon>
        <taxon>Deinococcaceae</taxon>
        <taxon>Deinococcus</taxon>
    </lineage>
</organism>
<keyword evidence="1" id="KW-0472">Membrane</keyword>
<sequence length="277" mass="29182">MSEPSRTNWTPQSTVLIPASTVAGATDTVPLEGPYAGHLTLSPEKITRALLWITAVFAGIHVLTKVATVYFPDFPGRNWLVIMFGLGGEANLPATFSGGLLLLSAALLGTIALTTQRAGGPFSRHWAVLAGVFLFLCLDELAAIHDNISAPLSRLAQPGGALLYLWVVPYGLAVLLLLLASVRFLLHLPAATRRLFVLAGAMYVGGALGLELIEAASDARGIHSGFIPLLGVAIEETMEMLGLVVFISALFGHIRRQLPGLDLHLSVTSGPSGSTDS</sequence>
<dbReference type="RefSeq" id="WP_188903030.1">
    <property type="nucleotide sequence ID" value="NZ_BMOM01000009.1"/>
</dbReference>
<feature type="transmembrane region" description="Helical" evidence="1">
    <location>
        <begin position="164"/>
        <end position="186"/>
    </location>
</feature>
<evidence type="ECO:0008006" key="4">
    <source>
        <dbReference type="Google" id="ProtNLM"/>
    </source>
</evidence>
<keyword evidence="1" id="KW-0812">Transmembrane</keyword>
<gene>
    <name evidence="2" type="ORF">GCM10010841_15120</name>
</gene>
<feature type="transmembrane region" description="Helical" evidence="1">
    <location>
        <begin position="49"/>
        <end position="72"/>
    </location>
</feature>
<protein>
    <recommendedName>
        <fullName evidence="4">Multidrug transporter</fullName>
    </recommendedName>
</protein>
<proteinExistence type="predicted"/>
<feature type="transmembrane region" description="Helical" evidence="1">
    <location>
        <begin position="92"/>
        <end position="114"/>
    </location>
</feature>
<reference evidence="3" key="1">
    <citation type="journal article" date="2019" name="Int. J. Syst. Evol. Microbiol.">
        <title>The Global Catalogue of Microorganisms (GCM) 10K type strain sequencing project: providing services to taxonomists for standard genome sequencing and annotation.</title>
        <authorList>
            <consortium name="The Broad Institute Genomics Platform"/>
            <consortium name="The Broad Institute Genome Sequencing Center for Infectious Disease"/>
            <person name="Wu L."/>
            <person name="Ma J."/>
        </authorList>
    </citation>
    <scope>NUCLEOTIDE SEQUENCE [LARGE SCALE GENOMIC DNA]</scope>
    <source>
        <strain evidence="3">JCM 15443</strain>
    </source>
</reference>
<feature type="transmembrane region" description="Helical" evidence="1">
    <location>
        <begin position="195"/>
        <end position="213"/>
    </location>
</feature>
<keyword evidence="3" id="KW-1185">Reference proteome</keyword>
<evidence type="ECO:0000313" key="2">
    <source>
        <dbReference type="EMBL" id="GGM07770.1"/>
    </source>
</evidence>
<evidence type="ECO:0000256" key="1">
    <source>
        <dbReference type="SAM" id="Phobius"/>
    </source>
</evidence>